<evidence type="ECO:0000256" key="2">
    <source>
        <dbReference type="ARBA" id="ARBA00022553"/>
    </source>
</evidence>
<evidence type="ECO:0000313" key="9">
    <source>
        <dbReference type="Proteomes" id="UP000186594"/>
    </source>
</evidence>
<feature type="compositionally biased region" description="Polar residues" evidence="6">
    <location>
        <begin position="538"/>
        <end position="548"/>
    </location>
</feature>
<dbReference type="GO" id="GO:0006384">
    <property type="term" value="P:transcription initiation at RNA polymerase III promoter"/>
    <property type="evidence" value="ECO:0007669"/>
    <property type="project" value="InterPro"/>
</dbReference>
<evidence type="ECO:0000256" key="5">
    <source>
        <dbReference type="ARBA" id="ARBA00023242"/>
    </source>
</evidence>
<dbReference type="GO" id="GO:0005634">
    <property type="term" value="C:nucleus"/>
    <property type="evidence" value="ECO:0007669"/>
    <property type="project" value="UniProtKB-SubCell"/>
</dbReference>
<dbReference type="PANTHER" id="PTHR15180">
    <property type="entry name" value="GENERAL TRANSCRIPTION FACTOR 3C POLYPEPTIDE 1"/>
    <property type="match status" value="1"/>
</dbReference>
<dbReference type="Pfam" id="PF20222">
    <property type="entry name" value="DUF6581"/>
    <property type="match status" value="1"/>
</dbReference>
<sequence>MDNLITYIVNEITYEGPNGCLLSQLWSFISNYTEKHNQANSVLDDALRSLIWKYLLQEDSVLVKKRDQSSLFDKTSSHVSNYANLIGKDHDTQVLIAEERRWIILTGHGVDHTKVSPLAFAILECATYGRSQGMPQTKIAAMTGQEPRSFPSRVKALVHAGLIRKEKCIADGAKTFRLTHTKFAPPKAVTKQLIDTARVECGIIEKLGVAPDHTLPYREVRDSLGYEGPKWYRVFAAKIREWEEERLVLRYFIEGGKKQIRIKYLRLGIPFENALHTILERQRRGYTQAILSDSEDERDLGEDDLEDDLDNVNDHIKVLYDDVIREFPIEVQLFNFIAASGTETDIIQRLNFNFNRRSVGQTLERMTFDPKKPPIPQCADRVLFREIDGHGKTSFYRYVVAEHHANYRKRIGLDSKGAGDLPSVVGEFRIPPISLLPPQEPVRTMDHELKVKSVRGRPRKTVKALDVSKDSHPRSDGLETVKKKGRPRKHLESEQGDAFLQSRKRVLAKNSEKMLPLRKRLKVGSKEIVEHSGVDPDIQTSQNTQNLEKQGPVAERRKAGENPTTESKTGMLKSYLIDSSEIVNSRDSTCHKADNLMSRVIERSRIKSLSKCYSSSEAESLTLPGLQIPFTSASGDPYSAMVSDSVQCLGHVDNCCDSQFQSSQDFRNNSAQNQSTDGFVSNSYTSVTQQQLQTDHFSELPNLSFSTNGSLNATAMKEDSIADISFVASRAAANPVSIDPALMMDDPAPFLEICNEPVVDITENTGLVKSCNPRSNKLRHSVQMIHRQQTIKEILDSQSGLVEGGQNLEQLYNANLASKTTSGKPLTIDRRTLRSTIAAMVNARKINEIKLSLTDAKGCEVKTNLIIDSKYDALGPEVSAFQENLRDLYRRRRLLIKPMKKIQCTTQEAVAQLSRRLQKRAEATDERANQATRGCHLDSEAQIRARKLVAEQMRTLEQRQKAAEEETQQSRFLLSKIDTINHKIKHTHSEKLEEPLIPGQISFKQDEYQNLLDLAFAPVPISSRPSGEMEAKGPKVRKRRMPMLLASDVVSPVNRVPSRRAYQDEAQEEAILDMNDPSVLDLNEIYTNVPLPRRRHVYDDEENRLIIRLVIAARCLFQSHIIKWDIVKRAIPARERNQVKVRWSNLRNQPLWRTYTAQQAKLFPAAYRKGLQEGIFVSPNLEDEESIDLLPYISYLEELEAEGLEDELDDQLSVLPETMEILKTHFDITKISATESWQDKYDALLPYSHRKQCFVDHAFYMAIDPEIEPSVDDRDVQRKIKSILATPQHIYEKDLAAKILEGHTTHDVQDAIDALCLRRTAVRMKANSGRIVPGRNFQLSEQFFISLIPQWNLKLSTLSNFQRLILEAFKKGRASIPFSPLSNDSTVASILNLVASRKIRIQPAEEFFENMDAADSGYQRYDREQHDFGVVIKRGESYISDEGMSQDQSKVQEDHHYVWTNLAKERIPAMWKKVDDRVISLVVGHPGISKARIANQVSVSLDGAELGRILQGMLEQNRISSRVISNNSYYFSTEFWPWAHDRMRNATYFHIPIVSQNLDDESQVESILNFLLENIIEGAPVKFRGVVA</sequence>
<dbReference type="InterPro" id="IPR044210">
    <property type="entry name" value="Tfc3-like"/>
</dbReference>
<dbReference type="GO" id="GO:0000127">
    <property type="term" value="C:transcription factor TFIIIC complex"/>
    <property type="evidence" value="ECO:0007669"/>
    <property type="project" value="InterPro"/>
</dbReference>
<comment type="subcellular location">
    <subcellularLocation>
        <location evidence="1">Nucleus</location>
    </subcellularLocation>
</comment>
<evidence type="ECO:0000256" key="4">
    <source>
        <dbReference type="ARBA" id="ARBA00023163"/>
    </source>
</evidence>
<evidence type="ECO:0000256" key="1">
    <source>
        <dbReference type="ARBA" id="ARBA00004123"/>
    </source>
</evidence>
<evidence type="ECO:0000256" key="3">
    <source>
        <dbReference type="ARBA" id="ARBA00023125"/>
    </source>
</evidence>
<proteinExistence type="predicted"/>
<keyword evidence="3" id="KW-0238">DNA-binding</keyword>
<feature type="domain" description="Myb-like" evidence="7">
    <location>
        <begin position="1094"/>
        <end position="1147"/>
    </location>
</feature>
<gene>
    <name evidence="8" type="ORF">NEOLI_003103</name>
</gene>
<keyword evidence="4" id="KW-0804">Transcription</keyword>
<feature type="compositionally biased region" description="Basic and acidic residues" evidence="6">
    <location>
        <begin position="466"/>
        <end position="482"/>
    </location>
</feature>
<dbReference type="Pfam" id="PF04182">
    <property type="entry name" value="B-block_TFIIIC"/>
    <property type="match status" value="1"/>
</dbReference>
<dbReference type="GO" id="GO:0042791">
    <property type="term" value="P:5S class rRNA transcription by RNA polymerase III"/>
    <property type="evidence" value="ECO:0007669"/>
    <property type="project" value="TreeGrafter"/>
</dbReference>
<feature type="region of interest" description="Disordered" evidence="6">
    <location>
        <begin position="455"/>
        <end position="496"/>
    </location>
</feature>
<keyword evidence="2" id="KW-0597">Phosphoprotein</keyword>
<evidence type="ECO:0000313" key="8">
    <source>
        <dbReference type="EMBL" id="OLL26445.1"/>
    </source>
</evidence>
<dbReference type="STRING" id="1198029.A0A1U7LUT8"/>
<name>A0A1U7LUT8_NEOID</name>
<dbReference type="PANTHER" id="PTHR15180:SF1">
    <property type="entry name" value="GENERAL TRANSCRIPTION FACTOR 3C POLYPEPTIDE 1"/>
    <property type="match status" value="1"/>
</dbReference>
<dbReference type="InterPro" id="IPR007309">
    <property type="entry name" value="TFIIIC_Bblock-bd"/>
</dbReference>
<dbReference type="Pfam" id="PF23704">
    <property type="entry name" value="WHD_GTF3C1_N"/>
    <property type="match status" value="1"/>
</dbReference>
<feature type="region of interest" description="Disordered" evidence="6">
    <location>
        <begin position="533"/>
        <end position="567"/>
    </location>
</feature>
<evidence type="ECO:0000256" key="6">
    <source>
        <dbReference type="SAM" id="MobiDB-lite"/>
    </source>
</evidence>
<dbReference type="PROSITE" id="PS50090">
    <property type="entry name" value="MYB_LIKE"/>
    <property type="match status" value="1"/>
</dbReference>
<dbReference type="InterPro" id="IPR056428">
    <property type="entry name" value="WH_GTF3C1"/>
</dbReference>
<dbReference type="InterPro" id="IPR046488">
    <property type="entry name" value="Sfc3/Tfc3_C"/>
</dbReference>
<dbReference type="Proteomes" id="UP000186594">
    <property type="component" value="Unassembled WGS sequence"/>
</dbReference>
<protein>
    <submittedName>
        <fullName evidence="8">Transcription factor tau subunit sfc3</fullName>
    </submittedName>
</protein>
<dbReference type="EMBL" id="LXFE01000182">
    <property type="protein sequence ID" value="OLL26445.1"/>
    <property type="molecule type" value="Genomic_DNA"/>
</dbReference>
<keyword evidence="5" id="KW-0539">Nucleus</keyword>
<dbReference type="InterPro" id="IPR001005">
    <property type="entry name" value="SANT/Myb"/>
</dbReference>
<accession>A0A1U7LUT8</accession>
<evidence type="ECO:0000259" key="7">
    <source>
        <dbReference type="PROSITE" id="PS50090"/>
    </source>
</evidence>
<keyword evidence="9" id="KW-1185">Reference proteome</keyword>
<dbReference type="OrthoDB" id="68020at2759"/>
<comment type="caution">
    <text evidence="8">The sequence shown here is derived from an EMBL/GenBank/DDBJ whole genome shotgun (WGS) entry which is preliminary data.</text>
</comment>
<reference evidence="8 9" key="1">
    <citation type="submission" date="2016-04" db="EMBL/GenBank/DDBJ databases">
        <title>Evolutionary innovation and constraint leading to complex multicellularity in the Ascomycota.</title>
        <authorList>
            <person name="Cisse O."/>
            <person name="Nguyen A."/>
            <person name="Hewitt D.A."/>
            <person name="Jedd G."/>
            <person name="Stajich J.E."/>
        </authorList>
    </citation>
    <scope>NUCLEOTIDE SEQUENCE [LARGE SCALE GENOMIC DNA]</scope>
    <source>
        <strain evidence="8 9">DAH-3</strain>
    </source>
</reference>
<organism evidence="8 9">
    <name type="scientific">Neolecta irregularis (strain DAH-3)</name>
    <dbReference type="NCBI Taxonomy" id="1198029"/>
    <lineage>
        <taxon>Eukaryota</taxon>
        <taxon>Fungi</taxon>
        <taxon>Dikarya</taxon>
        <taxon>Ascomycota</taxon>
        <taxon>Taphrinomycotina</taxon>
        <taxon>Neolectales</taxon>
        <taxon>Neolectaceae</taxon>
        <taxon>Neolecta</taxon>
    </lineage>
</organism>
<dbReference type="GO" id="GO:0003677">
    <property type="term" value="F:DNA binding"/>
    <property type="evidence" value="ECO:0007669"/>
    <property type="project" value="UniProtKB-KW"/>
</dbReference>
<dbReference type="OMA" id="ILECATY"/>